<feature type="compositionally biased region" description="Low complexity" evidence="2">
    <location>
        <begin position="131"/>
        <end position="146"/>
    </location>
</feature>
<dbReference type="PROSITE" id="PS50268">
    <property type="entry name" value="CADHERIN_2"/>
    <property type="match status" value="1"/>
</dbReference>
<feature type="compositionally biased region" description="Polar residues" evidence="2">
    <location>
        <begin position="147"/>
        <end position="160"/>
    </location>
</feature>
<feature type="region of interest" description="Disordered" evidence="2">
    <location>
        <begin position="131"/>
        <end position="160"/>
    </location>
</feature>
<dbReference type="GO" id="GO:0007156">
    <property type="term" value="P:homophilic cell adhesion via plasma membrane adhesion molecules"/>
    <property type="evidence" value="ECO:0007669"/>
    <property type="project" value="InterPro"/>
</dbReference>
<feature type="domain" description="Cadherin" evidence="3">
    <location>
        <begin position="7"/>
        <end position="113"/>
    </location>
</feature>
<dbReference type="Pfam" id="PF00028">
    <property type="entry name" value="Cadherin"/>
    <property type="match status" value="1"/>
</dbReference>
<proteinExistence type="predicted"/>
<organism evidence="4 5">
    <name type="scientific">Mytilus edulis</name>
    <name type="common">Blue mussel</name>
    <dbReference type="NCBI Taxonomy" id="6550"/>
    <lineage>
        <taxon>Eukaryota</taxon>
        <taxon>Metazoa</taxon>
        <taxon>Spiralia</taxon>
        <taxon>Lophotrochozoa</taxon>
        <taxon>Mollusca</taxon>
        <taxon>Bivalvia</taxon>
        <taxon>Autobranchia</taxon>
        <taxon>Pteriomorphia</taxon>
        <taxon>Mytilida</taxon>
        <taxon>Mytiloidea</taxon>
        <taxon>Mytilidae</taxon>
        <taxon>Mytilinae</taxon>
        <taxon>Mytilus</taxon>
    </lineage>
</organism>
<accession>A0A8S3QHA5</accession>
<dbReference type="EMBL" id="CAJPWZ010000543">
    <property type="protein sequence ID" value="CAG2196102.1"/>
    <property type="molecule type" value="Genomic_DNA"/>
</dbReference>
<dbReference type="InterPro" id="IPR015919">
    <property type="entry name" value="Cadherin-like_sf"/>
</dbReference>
<evidence type="ECO:0000256" key="1">
    <source>
        <dbReference type="PROSITE-ProRule" id="PRU00043"/>
    </source>
</evidence>
<dbReference type="Proteomes" id="UP000683360">
    <property type="component" value="Unassembled WGS sequence"/>
</dbReference>
<dbReference type="CDD" id="cd11304">
    <property type="entry name" value="Cadherin_repeat"/>
    <property type="match status" value="1"/>
</dbReference>
<evidence type="ECO:0000259" key="3">
    <source>
        <dbReference type="PROSITE" id="PS50268"/>
    </source>
</evidence>
<evidence type="ECO:0000256" key="2">
    <source>
        <dbReference type="SAM" id="MobiDB-lite"/>
    </source>
</evidence>
<sequence>MYAPIFNMTGYSQTVPFDVSIGSIIITLSGHDIDHDQMSFQIVDEDIEPVFAIDETIGSIKTKVLLNSTTVYEFKVIIVDHGIPSKSCMTNITITVTDYGTSSVSSTDTTPSSVSPLTSYITEYTNIAAESSAARETVESETSTSSHEMNSPESNVTPVISTEDTTGLSVHYVHTNDKHTSPVTAEYTTVKGKTLESSTTFEISIPYLI</sequence>
<dbReference type="Gene3D" id="2.60.40.60">
    <property type="entry name" value="Cadherins"/>
    <property type="match status" value="1"/>
</dbReference>
<keyword evidence="5" id="KW-1185">Reference proteome</keyword>
<dbReference type="InterPro" id="IPR002126">
    <property type="entry name" value="Cadherin-like_dom"/>
</dbReference>
<keyword evidence="1" id="KW-0106">Calcium</keyword>
<name>A0A8S3QHA5_MYTED</name>
<dbReference type="GO" id="GO:0016020">
    <property type="term" value="C:membrane"/>
    <property type="evidence" value="ECO:0007669"/>
    <property type="project" value="InterPro"/>
</dbReference>
<dbReference type="GO" id="GO:0005509">
    <property type="term" value="F:calcium ion binding"/>
    <property type="evidence" value="ECO:0007669"/>
    <property type="project" value="UniProtKB-UniRule"/>
</dbReference>
<gene>
    <name evidence="4" type="ORF">MEDL_10962</name>
</gene>
<comment type="caution">
    <text evidence="4">The sequence shown here is derived from an EMBL/GenBank/DDBJ whole genome shotgun (WGS) entry which is preliminary data.</text>
</comment>
<evidence type="ECO:0000313" key="5">
    <source>
        <dbReference type="Proteomes" id="UP000683360"/>
    </source>
</evidence>
<reference evidence="4" key="1">
    <citation type="submission" date="2021-03" db="EMBL/GenBank/DDBJ databases">
        <authorList>
            <person name="Bekaert M."/>
        </authorList>
    </citation>
    <scope>NUCLEOTIDE SEQUENCE</scope>
</reference>
<dbReference type="AlphaFoldDB" id="A0A8S3QHA5"/>
<protein>
    <recommendedName>
        <fullName evidence="3">Cadherin domain-containing protein</fullName>
    </recommendedName>
</protein>
<dbReference type="SUPFAM" id="SSF49313">
    <property type="entry name" value="Cadherin-like"/>
    <property type="match status" value="1"/>
</dbReference>
<evidence type="ECO:0000313" key="4">
    <source>
        <dbReference type="EMBL" id="CAG2196102.1"/>
    </source>
</evidence>